<sequence length="259" mass="27932">MAEGPYPSLVPTPLLGRLPSPGDGLWTRRLLAVATAAVMAAPMAAGLLRLPPRDQLDPICLMWLAWCAGWLSRRWRPRRDGRLVWRSRVAGRHSVEPGLVARRSLAGWADLVTGMMTVTATGVTLIGMLPEGARWAEAGRSLLAVGVSAAVGQAVYEEIRLTGRLALTAGGIRHGRRLYDWGNIDRVGPKKQDGRVDGVRLRQIVRKPLEPEPVVGGRDTAVPEERLVAAIEHFRSRPEMLAVGLPVTAPEPAAQPAGG</sequence>
<evidence type="ECO:0008006" key="3">
    <source>
        <dbReference type="Google" id="ProtNLM"/>
    </source>
</evidence>
<dbReference type="AlphaFoldDB" id="A0A1A9AD06"/>
<accession>A0A1A9AD06</accession>
<dbReference type="EMBL" id="LT594324">
    <property type="protein sequence ID" value="SBT54390.1"/>
    <property type="molecule type" value="Genomic_DNA"/>
</dbReference>
<gene>
    <name evidence="1" type="ORF">GA0070621_5386</name>
</gene>
<proteinExistence type="predicted"/>
<evidence type="ECO:0000313" key="2">
    <source>
        <dbReference type="Proteomes" id="UP000198765"/>
    </source>
</evidence>
<dbReference type="PATRIC" id="fig|299146.4.peg.5559"/>
<dbReference type="Proteomes" id="UP000198765">
    <property type="component" value="Chromosome I"/>
</dbReference>
<name>A0A1A9AD06_9ACTN</name>
<protein>
    <recommendedName>
        <fullName evidence="3">PH domain-containing protein</fullName>
    </recommendedName>
</protein>
<evidence type="ECO:0000313" key="1">
    <source>
        <dbReference type="EMBL" id="SBT54390.1"/>
    </source>
</evidence>
<keyword evidence="2" id="KW-1185">Reference proteome</keyword>
<reference evidence="1 2" key="1">
    <citation type="submission" date="2016-06" db="EMBL/GenBank/DDBJ databases">
        <authorList>
            <person name="Kjaerup R.B."/>
            <person name="Dalgaard T.S."/>
            <person name="Juul-Madsen H.R."/>
        </authorList>
    </citation>
    <scope>NUCLEOTIDE SEQUENCE [LARGE SCALE GENOMIC DNA]</scope>
    <source>
        <strain evidence="1 2">DSM 45248</strain>
    </source>
</reference>
<organism evidence="1 2">
    <name type="scientific">Micromonospora narathiwatensis</name>
    <dbReference type="NCBI Taxonomy" id="299146"/>
    <lineage>
        <taxon>Bacteria</taxon>
        <taxon>Bacillati</taxon>
        <taxon>Actinomycetota</taxon>
        <taxon>Actinomycetes</taxon>
        <taxon>Micromonosporales</taxon>
        <taxon>Micromonosporaceae</taxon>
        <taxon>Micromonospora</taxon>
    </lineage>
</organism>